<keyword evidence="3" id="KW-1185">Reference proteome</keyword>
<dbReference type="SFLD" id="SFLDS00029">
    <property type="entry name" value="Radical_SAM"/>
    <property type="match status" value="1"/>
</dbReference>
<dbReference type="SUPFAM" id="SSF102114">
    <property type="entry name" value="Radical SAM enzymes"/>
    <property type="match status" value="1"/>
</dbReference>
<protein>
    <submittedName>
        <fullName evidence="2">Coproporphyrinogen III oxidase family protein</fullName>
    </submittedName>
</protein>
<feature type="domain" description="Radical SAM core" evidence="1">
    <location>
        <begin position="34"/>
        <end position="262"/>
    </location>
</feature>
<dbReference type="PROSITE" id="PS51918">
    <property type="entry name" value="RADICAL_SAM"/>
    <property type="match status" value="1"/>
</dbReference>
<gene>
    <name evidence="2" type="ORF">AVCANL283_03085</name>
</gene>
<comment type="caution">
    <text evidence="2">The sequence shown here is derived from an EMBL/GenBank/DDBJ whole genome shotgun (WGS) entry which is preliminary data.</text>
</comment>
<dbReference type="EMBL" id="JACGBB010000004">
    <property type="protein sequence ID" value="MBZ7987105.1"/>
    <property type="molecule type" value="Genomic_DNA"/>
</dbReference>
<dbReference type="InterPro" id="IPR007197">
    <property type="entry name" value="rSAM"/>
</dbReference>
<evidence type="ECO:0000313" key="2">
    <source>
        <dbReference type="EMBL" id="MBZ7987105.1"/>
    </source>
</evidence>
<dbReference type="InterPro" id="IPR006638">
    <property type="entry name" value="Elp3/MiaA/NifB-like_rSAM"/>
</dbReference>
<dbReference type="InterPro" id="IPR058240">
    <property type="entry name" value="rSAM_sf"/>
</dbReference>
<dbReference type="Proteomes" id="UP000786183">
    <property type="component" value="Unassembled WGS sequence"/>
</dbReference>
<evidence type="ECO:0000313" key="3">
    <source>
        <dbReference type="Proteomes" id="UP000786183"/>
    </source>
</evidence>
<proteinExistence type="predicted"/>
<name>A0ABS7WQQ9_9BACT</name>
<dbReference type="InterPro" id="IPR023404">
    <property type="entry name" value="rSAM_horseshoe"/>
</dbReference>
<accession>A0ABS7WQQ9</accession>
<evidence type="ECO:0000259" key="1">
    <source>
        <dbReference type="PROSITE" id="PS51918"/>
    </source>
</evidence>
<organism evidence="2 3">
    <name type="scientific">Campylobacter canadensis</name>
    <dbReference type="NCBI Taxonomy" id="449520"/>
    <lineage>
        <taxon>Bacteria</taxon>
        <taxon>Pseudomonadati</taxon>
        <taxon>Campylobacterota</taxon>
        <taxon>Epsilonproteobacteria</taxon>
        <taxon>Campylobacterales</taxon>
        <taxon>Campylobacteraceae</taxon>
        <taxon>Campylobacter</taxon>
    </lineage>
</organism>
<dbReference type="NCBIfam" id="NF006385">
    <property type="entry name" value="PRK08629.1"/>
    <property type="match status" value="1"/>
</dbReference>
<dbReference type="PANTHER" id="PTHR13932">
    <property type="entry name" value="COPROPORPHYRINIGEN III OXIDASE"/>
    <property type="match status" value="1"/>
</dbReference>
<dbReference type="Gene3D" id="3.80.30.20">
    <property type="entry name" value="tm_1862 like domain"/>
    <property type="match status" value="1"/>
</dbReference>
<reference evidence="2 3" key="1">
    <citation type="submission" date="2020-07" db="EMBL/GenBank/DDBJ databases">
        <title>Transfer of Campylobacter canadensis to the novel genus Avispirillum gen. nov., that also includes two novel species recovered from migratory waterfowl: Avispirillum anseris sp. nov. and Avispirillum brantae sp. nov.</title>
        <authorList>
            <person name="Miller W.G."/>
            <person name="Chapman M.H."/>
            <person name="Yee E."/>
            <person name="Inglis G.D."/>
        </authorList>
    </citation>
    <scope>NUCLEOTIDE SEQUENCE [LARGE SCALE GENOMIC DNA]</scope>
    <source>
        <strain evidence="2 3">L283</strain>
    </source>
</reference>
<dbReference type="RefSeq" id="WP_172233448.1">
    <property type="nucleotide sequence ID" value="NZ_CP035946.1"/>
</dbReference>
<dbReference type="PANTHER" id="PTHR13932:SF5">
    <property type="entry name" value="RADICAL S-ADENOSYL METHIONINE DOMAIN-CONTAINING PROTEIN 1, MITOCHONDRIAL"/>
    <property type="match status" value="1"/>
</dbReference>
<sequence>MNLLQKSIISYSSYYIKKQLEKKFILKNDVMIEKQASKDTMLYIHIPFCHTFCTYCSFHKFAYEESKCKQYFKILRKELELLHSLGYSFNTLYVGGGTTLINEEELLITLQLCKKLFPIKEISCESDPNHIDENKLQMFKGYIDRLSCGVQSFNDDILEKTSRLAKFGNSKQLIKKLEKAIGILPTFSIDLIFNFPFENEEILLNNINIAKSLNPEQITFYPLMKSNITKKAIAAKFGQGAKDNEYLFYKIICDEFSDYKQNNAWSFSKNKNSFNDEYVSTHHEYIGAGSGAFSFQNNKLLINAFCLDEYEKLINTKQNANISYIDFTNEDVIDYVFLSEFFSGSVDINKLNKAYNCDIIKHLGINYKALEFLNITNTKNNIINTTFFARYLALVLMKEFYINMDKLREHFKKAINQ</sequence>
<dbReference type="CDD" id="cd01335">
    <property type="entry name" value="Radical_SAM"/>
    <property type="match status" value="1"/>
</dbReference>
<dbReference type="SMART" id="SM00729">
    <property type="entry name" value="Elp3"/>
    <property type="match status" value="1"/>
</dbReference>
<dbReference type="Pfam" id="PF04055">
    <property type="entry name" value="Radical_SAM"/>
    <property type="match status" value="1"/>
</dbReference>
<dbReference type="SFLD" id="SFLDG01065">
    <property type="entry name" value="anaerobic_coproporphyrinogen-I"/>
    <property type="match status" value="1"/>
</dbReference>
<dbReference type="InterPro" id="IPR034505">
    <property type="entry name" value="Coproporphyrinogen-III_oxidase"/>
</dbReference>